<comment type="caution">
    <text evidence="2">The sequence shown here is derived from an EMBL/GenBank/DDBJ whole genome shotgun (WGS) entry which is preliminary data.</text>
</comment>
<dbReference type="Gene3D" id="3.90.550.10">
    <property type="entry name" value="Spore Coat Polysaccharide Biosynthesis Protein SpsA, Chain A"/>
    <property type="match status" value="1"/>
</dbReference>
<dbReference type="Proteomes" id="UP000471640">
    <property type="component" value="Unassembled WGS sequence"/>
</dbReference>
<dbReference type="InterPro" id="IPR029044">
    <property type="entry name" value="Nucleotide-diphossugar_trans"/>
</dbReference>
<dbReference type="CDD" id="cd06915">
    <property type="entry name" value="NTP_transferase_WcbM_like"/>
    <property type="match status" value="1"/>
</dbReference>
<organism evidence="2 3">
    <name type="scientific">Thiorhodococcus mannitoliphagus</name>
    <dbReference type="NCBI Taxonomy" id="329406"/>
    <lineage>
        <taxon>Bacteria</taxon>
        <taxon>Pseudomonadati</taxon>
        <taxon>Pseudomonadota</taxon>
        <taxon>Gammaproteobacteria</taxon>
        <taxon>Chromatiales</taxon>
        <taxon>Chromatiaceae</taxon>
        <taxon>Thiorhodococcus</taxon>
    </lineage>
</organism>
<dbReference type="GO" id="GO:0016740">
    <property type="term" value="F:transferase activity"/>
    <property type="evidence" value="ECO:0007669"/>
    <property type="project" value="UniProtKB-KW"/>
</dbReference>
<dbReference type="RefSeq" id="WP_164654807.1">
    <property type="nucleotide sequence ID" value="NZ_JAAIJR010000065.1"/>
</dbReference>
<evidence type="ECO:0000259" key="1">
    <source>
        <dbReference type="Pfam" id="PF00483"/>
    </source>
</evidence>
<reference evidence="3" key="1">
    <citation type="journal article" date="2020" name="Microbiol. Resour. Announc.">
        <title>Draft Genome Sequences of Thiorhodococcus mannitoliphagus and Thiorhodococcus minor, Purple Sulfur Photosynthetic Bacteria in the Gammaproteobacterial Family Chromatiaceae.</title>
        <authorList>
            <person name="Aviles F.A."/>
            <person name="Meyer T.E."/>
            <person name="Kyndt J.A."/>
        </authorList>
    </citation>
    <scope>NUCLEOTIDE SEQUENCE [LARGE SCALE GENOMIC DNA]</scope>
    <source>
        <strain evidence="3">DSM 18266</strain>
    </source>
</reference>
<name>A0A6P1DX71_9GAMM</name>
<dbReference type="EMBL" id="JAAIJR010000065">
    <property type="protein sequence ID" value="NEX21703.1"/>
    <property type="molecule type" value="Genomic_DNA"/>
</dbReference>
<dbReference type="Pfam" id="PF00483">
    <property type="entry name" value="NTP_transferase"/>
    <property type="match status" value="1"/>
</dbReference>
<proteinExistence type="predicted"/>
<accession>A0A6P1DX71</accession>
<dbReference type="PANTHER" id="PTHR22572">
    <property type="entry name" value="SUGAR-1-PHOSPHATE GUANYL TRANSFERASE"/>
    <property type="match status" value="1"/>
</dbReference>
<sequence>MTDVIVLAGGFGTRLREVVYNLPKPMAPIAGRPFLEILLGDLARKRFSRVVLSLGYKADSVVDHFGRCFAGMELVYEIERTPRGTGGALRCALVQCKSDHVLVVNGDTYLDLEVDEVKAQWQQERRPIIVARKVPDTKRYGRLETEGSRVIRFLDKGVDGPGLINAGSYVLPRGIESEFPGDEAFSLERDYLAEAVSRRPFQCFVSRGKFIDIGVPQDYARAQLELAEISS</sequence>
<dbReference type="SUPFAM" id="SSF53448">
    <property type="entry name" value="Nucleotide-diphospho-sugar transferases"/>
    <property type="match status" value="1"/>
</dbReference>
<dbReference type="InterPro" id="IPR050486">
    <property type="entry name" value="Mannose-1P_guanyltransferase"/>
</dbReference>
<feature type="domain" description="Nucleotidyl transferase" evidence="1">
    <location>
        <begin position="5"/>
        <end position="227"/>
    </location>
</feature>
<keyword evidence="3" id="KW-1185">Reference proteome</keyword>
<dbReference type="InterPro" id="IPR005835">
    <property type="entry name" value="NTP_transferase_dom"/>
</dbReference>
<reference evidence="2 3" key="2">
    <citation type="submission" date="2020-02" db="EMBL/GenBank/DDBJ databases">
        <title>Genome sequences of Thiorhodococcus mannitoliphagus and Thiorhodococcus minor, purple sulfur photosynthetic bacteria in the gammaproteobacterial family, Chromatiaceae.</title>
        <authorList>
            <person name="Aviles F.A."/>
            <person name="Meyer T.E."/>
            <person name="Kyndt J.A."/>
        </authorList>
    </citation>
    <scope>NUCLEOTIDE SEQUENCE [LARGE SCALE GENOMIC DNA]</scope>
    <source>
        <strain evidence="2 3">DSM 18266</strain>
    </source>
</reference>
<evidence type="ECO:0000313" key="3">
    <source>
        <dbReference type="Proteomes" id="UP000471640"/>
    </source>
</evidence>
<dbReference type="AlphaFoldDB" id="A0A6P1DX71"/>
<keyword evidence="2" id="KW-0808">Transferase</keyword>
<gene>
    <name evidence="2" type="ORF">G3480_15520</name>
</gene>
<evidence type="ECO:0000313" key="2">
    <source>
        <dbReference type="EMBL" id="NEX21703.1"/>
    </source>
</evidence>
<protein>
    <submittedName>
        <fullName evidence="2">NTP transferase domain-containing protein</fullName>
    </submittedName>
</protein>